<comment type="caution">
    <text evidence="2">The sequence shown here is derived from an EMBL/GenBank/DDBJ whole genome shotgun (WGS) entry which is preliminary data.</text>
</comment>
<dbReference type="GO" id="GO:0003700">
    <property type="term" value="F:DNA-binding transcription factor activity"/>
    <property type="evidence" value="ECO:0007669"/>
    <property type="project" value="InterPro"/>
</dbReference>
<keyword evidence="3" id="KW-1185">Reference proteome</keyword>
<name>A0A2V1K643_9BURK</name>
<reference evidence="3" key="1">
    <citation type="submission" date="2018-05" db="EMBL/GenBank/DDBJ databases">
        <authorList>
            <person name="Li Y."/>
        </authorList>
    </citation>
    <scope>NUCLEOTIDE SEQUENCE [LARGE SCALE GENOMIC DNA]</scope>
    <source>
        <strain evidence="3">3d-2-2</strain>
    </source>
</reference>
<dbReference type="SUPFAM" id="SSF46785">
    <property type="entry name" value="Winged helix' DNA-binding domain"/>
    <property type="match status" value="1"/>
</dbReference>
<evidence type="ECO:0000313" key="3">
    <source>
        <dbReference type="Proteomes" id="UP000245212"/>
    </source>
</evidence>
<feature type="domain" description="HTH lysR-type" evidence="1">
    <location>
        <begin position="34"/>
        <end position="95"/>
    </location>
</feature>
<organism evidence="2 3">
    <name type="scientific">Corticimicrobacter populi</name>
    <dbReference type="NCBI Taxonomy" id="2175229"/>
    <lineage>
        <taxon>Bacteria</taxon>
        <taxon>Pseudomonadati</taxon>
        <taxon>Pseudomonadota</taxon>
        <taxon>Betaproteobacteria</taxon>
        <taxon>Burkholderiales</taxon>
        <taxon>Alcaligenaceae</taxon>
        <taxon>Corticimicrobacter</taxon>
    </lineage>
</organism>
<dbReference type="InterPro" id="IPR036388">
    <property type="entry name" value="WH-like_DNA-bd_sf"/>
</dbReference>
<dbReference type="InterPro" id="IPR036390">
    <property type="entry name" value="WH_DNA-bd_sf"/>
</dbReference>
<dbReference type="PANTHER" id="PTHR30432:SF1">
    <property type="entry name" value="DNA-BINDING TRANSCRIPTIONAL DUAL REGULATOR MODE"/>
    <property type="match status" value="1"/>
</dbReference>
<accession>A0A2V1K643</accession>
<dbReference type="Pfam" id="PF00126">
    <property type="entry name" value="HTH_1"/>
    <property type="match status" value="1"/>
</dbReference>
<gene>
    <name evidence="2" type="ORF">DD235_01795</name>
</gene>
<dbReference type="InterPro" id="IPR051815">
    <property type="entry name" value="Molybdate_resp_trans_reg"/>
</dbReference>
<dbReference type="Gene3D" id="1.10.10.10">
    <property type="entry name" value="Winged helix-like DNA-binding domain superfamily/Winged helix DNA-binding domain"/>
    <property type="match status" value="1"/>
</dbReference>
<evidence type="ECO:0000259" key="1">
    <source>
        <dbReference type="Pfam" id="PF00126"/>
    </source>
</evidence>
<evidence type="ECO:0000313" key="2">
    <source>
        <dbReference type="EMBL" id="PWF24935.1"/>
    </source>
</evidence>
<dbReference type="InterPro" id="IPR000847">
    <property type="entry name" value="LysR_HTH_N"/>
</dbReference>
<dbReference type="Proteomes" id="UP000245212">
    <property type="component" value="Unassembled WGS sequence"/>
</dbReference>
<protein>
    <submittedName>
        <fullName evidence="2">ModE family transcriptional regulator</fullName>
    </submittedName>
</protein>
<dbReference type="RefSeq" id="WP_109060338.1">
    <property type="nucleotide sequence ID" value="NZ_QETA01000001.1"/>
</dbReference>
<dbReference type="PANTHER" id="PTHR30432">
    <property type="entry name" value="TRANSCRIPTIONAL REGULATOR MODE"/>
    <property type="match status" value="1"/>
</dbReference>
<sequence>MSTVDTSDSSERPSVQFRMRIRHRSLIALGPGKIELLEHIQQSGSISAAARAMNMSYRRAWLLIDEINRALREPVVETSTGGTHGGGARLTETGQAVIRHYRTIEEIAHKAAAKDLQALVNLLAPDQA</sequence>
<dbReference type="EMBL" id="QETA01000001">
    <property type="protein sequence ID" value="PWF24935.1"/>
    <property type="molecule type" value="Genomic_DNA"/>
</dbReference>
<proteinExistence type="predicted"/>
<dbReference type="AlphaFoldDB" id="A0A2V1K643"/>